<comment type="caution">
    <text evidence="2">The sequence shown here is derived from an EMBL/GenBank/DDBJ whole genome shotgun (WGS) entry which is preliminary data.</text>
</comment>
<evidence type="ECO:0000313" key="3">
    <source>
        <dbReference type="Proteomes" id="UP001066276"/>
    </source>
</evidence>
<dbReference type="Proteomes" id="UP001066276">
    <property type="component" value="Chromosome 4_2"/>
</dbReference>
<proteinExistence type="predicted"/>
<feature type="region of interest" description="Disordered" evidence="1">
    <location>
        <begin position="81"/>
        <end position="129"/>
    </location>
</feature>
<accession>A0AAV7SMJ1</accession>
<name>A0AAV7SMJ1_PLEWA</name>
<dbReference type="AlphaFoldDB" id="A0AAV7SMJ1"/>
<organism evidence="2 3">
    <name type="scientific">Pleurodeles waltl</name>
    <name type="common">Iberian ribbed newt</name>
    <dbReference type="NCBI Taxonomy" id="8319"/>
    <lineage>
        <taxon>Eukaryota</taxon>
        <taxon>Metazoa</taxon>
        <taxon>Chordata</taxon>
        <taxon>Craniata</taxon>
        <taxon>Vertebrata</taxon>
        <taxon>Euteleostomi</taxon>
        <taxon>Amphibia</taxon>
        <taxon>Batrachia</taxon>
        <taxon>Caudata</taxon>
        <taxon>Salamandroidea</taxon>
        <taxon>Salamandridae</taxon>
        <taxon>Pleurodelinae</taxon>
        <taxon>Pleurodeles</taxon>
    </lineage>
</organism>
<protein>
    <submittedName>
        <fullName evidence="2">Uncharacterized protein</fullName>
    </submittedName>
</protein>
<keyword evidence="3" id="KW-1185">Reference proteome</keyword>
<evidence type="ECO:0000313" key="2">
    <source>
        <dbReference type="EMBL" id="KAJ1165260.1"/>
    </source>
</evidence>
<dbReference type="EMBL" id="JANPWB010000008">
    <property type="protein sequence ID" value="KAJ1165260.1"/>
    <property type="molecule type" value="Genomic_DNA"/>
</dbReference>
<evidence type="ECO:0000256" key="1">
    <source>
        <dbReference type="SAM" id="MobiDB-lite"/>
    </source>
</evidence>
<sequence length="129" mass="13757">MVGTRGCEGARKRGELGNAGTPANKSPDGDWIITVYARIKATSQDEYGGLALAHARWWGKGETVAQAGWPRFQLVHRLCTTLDGPPPARHSSITGSARPEAQLGGPSPWKNGGKPPPQGLRARTRPRPA</sequence>
<reference evidence="2" key="1">
    <citation type="journal article" date="2022" name="bioRxiv">
        <title>Sequencing and chromosome-scale assembly of the giantPleurodeles waltlgenome.</title>
        <authorList>
            <person name="Brown T."/>
            <person name="Elewa A."/>
            <person name="Iarovenko S."/>
            <person name="Subramanian E."/>
            <person name="Araus A.J."/>
            <person name="Petzold A."/>
            <person name="Susuki M."/>
            <person name="Suzuki K.-i.T."/>
            <person name="Hayashi T."/>
            <person name="Toyoda A."/>
            <person name="Oliveira C."/>
            <person name="Osipova E."/>
            <person name="Leigh N.D."/>
            <person name="Simon A."/>
            <person name="Yun M.H."/>
        </authorList>
    </citation>
    <scope>NUCLEOTIDE SEQUENCE</scope>
    <source>
        <strain evidence="2">20211129_DDA</strain>
        <tissue evidence="2">Liver</tissue>
    </source>
</reference>
<gene>
    <name evidence="2" type="ORF">NDU88_005688</name>
</gene>
<feature type="region of interest" description="Disordered" evidence="1">
    <location>
        <begin position="1"/>
        <end position="27"/>
    </location>
</feature>